<evidence type="ECO:0000313" key="1">
    <source>
        <dbReference type="EMBL" id="MBA9078836.1"/>
    </source>
</evidence>
<sequence length="151" mass="16951">MRKRMFAVLAVGLGLVSCQQNQNASREEAAEDNSHQVAVALCEVTTTDSVTTQSWLVGEWELKGIRTNYMGSKEDEFLTGEQVGTPKRLTFFENGEYEERLDGNLQGERQPFKIVGQSLMPVGYQYWFCGERTLVISNVAADGVTEVYIKQ</sequence>
<evidence type="ECO:0000313" key="2">
    <source>
        <dbReference type="Proteomes" id="UP000563094"/>
    </source>
</evidence>
<organism evidence="1 2">
    <name type="scientific">Rufibacter quisquiliarum</name>
    <dbReference type="NCBI Taxonomy" id="1549639"/>
    <lineage>
        <taxon>Bacteria</taxon>
        <taxon>Pseudomonadati</taxon>
        <taxon>Bacteroidota</taxon>
        <taxon>Cytophagia</taxon>
        <taxon>Cytophagales</taxon>
        <taxon>Hymenobacteraceae</taxon>
        <taxon>Rufibacter</taxon>
    </lineage>
</organism>
<dbReference type="RefSeq" id="WP_182513927.1">
    <property type="nucleotide sequence ID" value="NZ_JACJIQ010000016.1"/>
</dbReference>
<name>A0A839GVS4_9BACT</name>
<accession>A0A839GVS4</accession>
<protein>
    <recommendedName>
        <fullName evidence="3">Lipocalin-like domain-containing protein</fullName>
    </recommendedName>
</protein>
<dbReference type="EMBL" id="JACJIQ010000016">
    <property type="protein sequence ID" value="MBA9078836.1"/>
    <property type="molecule type" value="Genomic_DNA"/>
</dbReference>
<dbReference type="AlphaFoldDB" id="A0A839GVS4"/>
<proteinExistence type="predicted"/>
<comment type="caution">
    <text evidence="1">The sequence shown here is derived from an EMBL/GenBank/DDBJ whole genome shotgun (WGS) entry which is preliminary data.</text>
</comment>
<reference evidence="1 2" key="1">
    <citation type="submission" date="2020-08" db="EMBL/GenBank/DDBJ databases">
        <title>Genomic Encyclopedia of Type Strains, Phase IV (KMG-IV): sequencing the most valuable type-strain genomes for metagenomic binning, comparative biology and taxonomic classification.</title>
        <authorList>
            <person name="Goeker M."/>
        </authorList>
    </citation>
    <scope>NUCLEOTIDE SEQUENCE [LARGE SCALE GENOMIC DNA]</scope>
    <source>
        <strain evidence="1 2">DSM 29854</strain>
    </source>
</reference>
<dbReference type="PROSITE" id="PS51257">
    <property type="entry name" value="PROKAR_LIPOPROTEIN"/>
    <property type="match status" value="1"/>
</dbReference>
<dbReference type="Proteomes" id="UP000563094">
    <property type="component" value="Unassembled WGS sequence"/>
</dbReference>
<evidence type="ECO:0008006" key="3">
    <source>
        <dbReference type="Google" id="ProtNLM"/>
    </source>
</evidence>
<gene>
    <name evidence="1" type="ORF">FHS90_003566</name>
</gene>
<keyword evidence="2" id="KW-1185">Reference proteome</keyword>